<dbReference type="PANTHER" id="PTHR14332">
    <property type="entry name" value="DISRUPTED IN SCHIZOPHRENIA 1 PROTEIN"/>
    <property type="match status" value="1"/>
</dbReference>
<dbReference type="InterPro" id="IPR026081">
    <property type="entry name" value="DISC1"/>
</dbReference>
<feature type="compositionally biased region" description="Low complexity" evidence="2">
    <location>
        <begin position="215"/>
        <end position="226"/>
    </location>
</feature>
<feature type="compositionally biased region" description="Basic and acidic residues" evidence="2">
    <location>
        <begin position="169"/>
        <end position="186"/>
    </location>
</feature>
<reference evidence="3" key="1">
    <citation type="submission" date="2021-01" db="EMBL/GenBank/DDBJ databases">
        <authorList>
            <person name="Corre E."/>
            <person name="Pelletier E."/>
            <person name="Niang G."/>
            <person name="Scheremetjew M."/>
            <person name="Finn R."/>
            <person name="Kale V."/>
            <person name="Holt S."/>
            <person name="Cochrane G."/>
            <person name="Meng A."/>
            <person name="Brown T."/>
            <person name="Cohen L."/>
        </authorList>
    </citation>
    <scope>NUCLEOTIDE SEQUENCE</scope>
    <source>
        <strain evidence="3">NIES-2562</strain>
    </source>
</reference>
<dbReference type="GO" id="GO:0005874">
    <property type="term" value="C:microtubule"/>
    <property type="evidence" value="ECO:0007669"/>
    <property type="project" value="TreeGrafter"/>
</dbReference>
<keyword evidence="1" id="KW-0175">Coiled coil</keyword>
<evidence type="ECO:0000256" key="1">
    <source>
        <dbReference type="SAM" id="Coils"/>
    </source>
</evidence>
<dbReference type="AlphaFoldDB" id="A0A7S3DK29"/>
<feature type="region of interest" description="Disordered" evidence="2">
    <location>
        <begin position="163"/>
        <end position="186"/>
    </location>
</feature>
<dbReference type="GO" id="GO:0045111">
    <property type="term" value="C:intermediate filament cytoskeleton"/>
    <property type="evidence" value="ECO:0007669"/>
    <property type="project" value="TreeGrafter"/>
</dbReference>
<dbReference type="PANTHER" id="PTHR14332:SF3">
    <property type="entry name" value="DISRUPTED IN SCHIZOPHRENIA 1 PROTEIN"/>
    <property type="match status" value="1"/>
</dbReference>
<protein>
    <submittedName>
        <fullName evidence="3">Uncharacterized protein</fullName>
    </submittedName>
</protein>
<evidence type="ECO:0000313" key="3">
    <source>
        <dbReference type="EMBL" id="CAE0260492.1"/>
    </source>
</evidence>
<proteinExistence type="predicted"/>
<gene>
    <name evidence="3" type="ORF">PBIL07802_LOCUS22771</name>
</gene>
<sequence length="226" mass="25822">MVTKIRREETRLKDSSFQILQLQQSVSVLKKDLATVEVQLNDREVQKQTAVQERRFRDAHELATEIKSLKSKMEALEEAATKAEDEKKREKQKAETIEADMERLQQELKQHEAEKGLRELQELNSLASELASLMLMAIGLNDGHEMELLQSEMRRLEKRFSRTHLQSNEGRHDSEEGESAEKGLPEVCEEVRSLLARLVDQSKDGDNGEKGGAEQLLSQLSSLQLQ</sequence>
<evidence type="ECO:0000256" key="2">
    <source>
        <dbReference type="SAM" id="MobiDB-lite"/>
    </source>
</evidence>
<name>A0A7S3DK29_9EUKA</name>
<feature type="region of interest" description="Disordered" evidence="2">
    <location>
        <begin position="199"/>
        <end position="226"/>
    </location>
</feature>
<dbReference type="EMBL" id="HBIB01035049">
    <property type="protein sequence ID" value="CAE0260492.1"/>
    <property type="molecule type" value="Transcribed_RNA"/>
</dbReference>
<feature type="coiled-coil region" evidence="1">
    <location>
        <begin position="59"/>
        <end position="121"/>
    </location>
</feature>
<organism evidence="3">
    <name type="scientific">Palpitomonas bilix</name>
    <dbReference type="NCBI Taxonomy" id="652834"/>
    <lineage>
        <taxon>Eukaryota</taxon>
        <taxon>Eukaryota incertae sedis</taxon>
    </lineage>
</organism>
<feature type="compositionally biased region" description="Basic and acidic residues" evidence="2">
    <location>
        <begin position="200"/>
        <end position="212"/>
    </location>
</feature>
<accession>A0A7S3DK29</accession>
<dbReference type="GO" id="GO:0005815">
    <property type="term" value="C:microtubule organizing center"/>
    <property type="evidence" value="ECO:0007669"/>
    <property type="project" value="TreeGrafter"/>
</dbReference>